<dbReference type="PANTHER" id="PTHR19282">
    <property type="entry name" value="TETRASPANIN"/>
    <property type="match status" value="1"/>
</dbReference>
<evidence type="ECO:0000256" key="7">
    <source>
        <dbReference type="ARBA" id="ARBA00023228"/>
    </source>
</evidence>
<dbReference type="InterPro" id="IPR018503">
    <property type="entry name" value="Tetraspanin_CS"/>
</dbReference>
<comment type="function">
    <text evidence="9">Structural component of specialized membrane microdomains known as tetraspanin-enriched microdomains (TERMs), which act as platforms for receptor clustering and signaling. Participates thereby in diverse biological functions such as cell signal transduction, adhesion, migration and protein trafficking. Regulates neuronal differentiation in response to NGF by facilitating NGF-mediated activation of NTRK1/TRKA receptor tyrosine kinase and subsequent downstream signaling pathways. Plays a role in the inhibition of TNFalpha-induced apoptosis. Mechanistically, inhibits the NF-kappa-B signaling pathway by blocking phosphorylation of CHUK. Also promotes the stability of the thiamine transporter 1/SLC19A2 in intestinal epithelial cells leading to an increase of thiamine uptake process.</text>
</comment>
<keyword evidence="3 10" id="KW-0812">Transmembrane</keyword>
<dbReference type="PROSITE" id="PS00421">
    <property type="entry name" value="TM4_1"/>
    <property type="match status" value="1"/>
</dbReference>
<dbReference type="Pfam" id="PF00335">
    <property type="entry name" value="Tetraspanin"/>
    <property type="match status" value="1"/>
</dbReference>
<comment type="caution">
    <text evidence="10">Lacks conserved residue(s) required for the propagation of feature annotation.</text>
</comment>
<keyword evidence="5 10" id="KW-0472">Membrane</keyword>
<dbReference type="InterPro" id="IPR018499">
    <property type="entry name" value="Tetraspanin/Peripherin"/>
</dbReference>
<comment type="subcellular location">
    <subcellularLocation>
        <location evidence="1">Lysosome membrane</location>
        <topology evidence="1">Multi-pass membrane protein</topology>
    </subcellularLocation>
    <subcellularLocation>
        <location evidence="10">Membrane</location>
        <topology evidence="10">Multi-pass membrane protein</topology>
    </subcellularLocation>
</comment>
<dbReference type="Gene3D" id="1.10.1450.10">
    <property type="entry name" value="Tetraspanin"/>
    <property type="match status" value="1"/>
</dbReference>
<feature type="transmembrane region" description="Helical" evidence="10">
    <location>
        <begin position="57"/>
        <end position="81"/>
    </location>
</feature>
<dbReference type="PANTHER" id="PTHR19282:SF216">
    <property type="entry name" value="TETRASPANIN-1"/>
    <property type="match status" value="1"/>
</dbReference>
<dbReference type="InterPro" id="IPR008952">
    <property type="entry name" value="Tetraspanin_EC2_sf"/>
</dbReference>
<evidence type="ECO:0000256" key="2">
    <source>
        <dbReference type="ARBA" id="ARBA00006840"/>
    </source>
</evidence>
<protein>
    <recommendedName>
        <fullName evidence="10">Tetraspanin</fullName>
    </recommendedName>
</protein>
<comment type="caution">
    <text evidence="11">The sequence shown here is derived from an EMBL/GenBank/DDBJ whole genome shotgun (WGS) entry which is preliminary data.</text>
</comment>
<dbReference type="GO" id="GO:0005886">
    <property type="term" value="C:plasma membrane"/>
    <property type="evidence" value="ECO:0007669"/>
    <property type="project" value="TreeGrafter"/>
</dbReference>
<keyword evidence="7" id="KW-0458">Lysosome</keyword>
<dbReference type="PRINTS" id="PR00259">
    <property type="entry name" value="TMFOUR"/>
</dbReference>
<evidence type="ECO:0000256" key="6">
    <source>
        <dbReference type="ARBA" id="ARBA00023180"/>
    </source>
</evidence>
<sequence length="222" mass="24313">MAELSNLYACFKYLMMFFSAIIFIAGGVLFGLGLWIKYGTGSFIQAIGSFSTQFINIGYICIGVGSVLVVIGLIGCCGAWKENRCLLLLFFCIVSIIYITEVVGAVLIFIYKDIVESVVRNTSRVSLIHAYAGPVATDTISQAWNLIMLKYQCCGFDNYTDFTGSQFSNSTGLSYPKTCCVNLKEPACDGKNTANTIIHEKVGTMIVSAVLFVRIGQPRKED</sequence>
<evidence type="ECO:0000256" key="1">
    <source>
        <dbReference type="ARBA" id="ARBA00004155"/>
    </source>
</evidence>
<evidence type="ECO:0000256" key="5">
    <source>
        <dbReference type="ARBA" id="ARBA00023136"/>
    </source>
</evidence>
<dbReference type="EMBL" id="JAGXEW010000039">
    <property type="protein sequence ID" value="KAK1153842.1"/>
    <property type="molecule type" value="Genomic_DNA"/>
</dbReference>
<evidence type="ECO:0000313" key="11">
    <source>
        <dbReference type="EMBL" id="KAK1153842.1"/>
    </source>
</evidence>
<evidence type="ECO:0000256" key="3">
    <source>
        <dbReference type="ARBA" id="ARBA00022692"/>
    </source>
</evidence>
<reference evidence="11" key="1">
    <citation type="submission" date="2022-02" db="EMBL/GenBank/DDBJ databases">
        <title>Atlantic sturgeon de novo genome assembly.</title>
        <authorList>
            <person name="Stock M."/>
            <person name="Klopp C."/>
            <person name="Guiguen Y."/>
            <person name="Cabau C."/>
            <person name="Parinello H."/>
            <person name="Santidrian Yebra-Pimentel E."/>
            <person name="Kuhl H."/>
            <person name="Dirks R.P."/>
            <person name="Guessner J."/>
            <person name="Wuertz S."/>
            <person name="Du K."/>
            <person name="Schartl M."/>
        </authorList>
    </citation>
    <scope>NUCLEOTIDE SEQUENCE</scope>
    <source>
        <strain evidence="11">STURGEONOMICS-FGT-2020</strain>
        <tissue evidence="11">Whole blood</tissue>
    </source>
</reference>
<accession>A0AAD8FW08</accession>
<keyword evidence="12" id="KW-1185">Reference proteome</keyword>
<evidence type="ECO:0000256" key="8">
    <source>
        <dbReference type="ARBA" id="ARBA00046464"/>
    </source>
</evidence>
<dbReference type="GO" id="GO:0005765">
    <property type="term" value="C:lysosomal membrane"/>
    <property type="evidence" value="ECO:0007669"/>
    <property type="project" value="UniProtKB-SubCell"/>
</dbReference>
<comment type="similarity">
    <text evidence="2 10">Belongs to the tetraspanin (TM4SF) family.</text>
</comment>
<keyword evidence="4 10" id="KW-1133">Transmembrane helix</keyword>
<evidence type="ECO:0000256" key="9">
    <source>
        <dbReference type="ARBA" id="ARBA00054958"/>
    </source>
</evidence>
<evidence type="ECO:0000256" key="10">
    <source>
        <dbReference type="RuleBase" id="RU361218"/>
    </source>
</evidence>
<keyword evidence="6" id="KW-0325">Glycoprotein</keyword>
<organism evidence="11 12">
    <name type="scientific">Acipenser oxyrinchus oxyrinchus</name>
    <dbReference type="NCBI Taxonomy" id="40147"/>
    <lineage>
        <taxon>Eukaryota</taxon>
        <taxon>Metazoa</taxon>
        <taxon>Chordata</taxon>
        <taxon>Craniata</taxon>
        <taxon>Vertebrata</taxon>
        <taxon>Euteleostomi</taxon>
        <taxon>Actinopterygii</taxon>
        <taxon>Chondrostei</taxon>
        <taxon>Acipenseriformes</taxon>
        <taxon>Acipenseridae</taxon>
        <taxon>Acipenser</taxon>
    </lineage>
</organism>
<dbReference type="AlphaFoldDB" id="A0AAD8FW08"/>
<feature type="transmembrane region" description="Helical" evidence="10">
    <location>
        <begin position="87"/>
        <end position="111"/>
    </location>
</feature>
<comment type="subunit">
    <text evidence="8">Interacts with SLC19A2. Interacts with NTRK1/TRKA.</text>
</comment>
<evidence type="ECO:0000256" key="4">
    <source>
        <dbReference type="ARBA" id="ARBA00022989"/>
    </source>
</evidence>
<dbReference type="PIRSF" id="PIRSF002419">
    <property type="entry name" value="Tetraspanin"/>
    <property type="match status" value="1"/>
</dbReference>
<proteinExistence type="inferred from homology"/>
<dbReference type="InterPro" id="IPR000301">
    <property type="entry name" value="Tetraspanin_animals"/>
</dbReference>
<evidence type="ECO:0000313" key="12">
    <source>
        <dbReference type="Proteomes" id="UP001230051"/>
    </source>
</evidence>
<gene>
    <name evidence="11" type="primary">TSPAN16</name>
    <name evidence="11" type="ORF">AOXY_G29529</name>
</gene>
<feature type="transmembrane region" description="Helical" evidence="10">
    <location>
        <begin position="13"/>
        <end position="36"/>
    </location>
</feature>
<name>A0AAD8FW08_ACIOX</name>
<dbReference type="SUPFAM" id="SSF48652">
    <property type="entry name" value="Tetraspanin"/>
    <property type="match status" value="1"/>
</dbReference>
<dbReference type="Proteomes" id="UP001230051">
    <property type="component" value="Unassembled WGS sequence"/>
</dbReference>